<dbReference type="EMBL" id="FODO01000013">
    <property type="protein sequence ID" value="SEO60196.1"/>
    <property type="molecule type" value="Genomic_DNA"/>
</dbReference>
<dbReference type="OrthoDB" id="9793561at2"/>
<dbReference type="NCBIfam" id="TIGR02001">
    <property type="entry name" value="gcw_chp"/>
    <property type="match status" value="1"/>
</dbReference>
<dbReference type="STRING" id="42354.SAMN05216333_1139"/>
<accession>A0A1H8R1F8</accession>
<reference evidence="3" key="1">
    <citation type="submission" date="2016-10" db="EMBL/GenBank/DDBJ databases">
        <authorList>
            <person name="Varghese N."/>
            <person name="Submissions S."/>
        </authorList>
    </citation>
    <scope>NUCLEOTIDE SEQUENCE [LARGE SCALE GENOMIC DNA]</scope>
    <source>
        <strain evidence="3">Nm76</strain>
    </source>
</reference>
<evidence type="ECO:0000313" key="2">
    <source>
        <dbReference type="EMBL" id="SEO60196.1"/>
    </source>
</evidence>
<feature type="chain" id="PRO_5011480310" description="Outer membrane protein beta-barrel domain-containing protein" evidence="1">
    <location>
        <begin position="24"/>
        <end position="241"/>
    </location>
</feature>
<evidence type="ECO:0000256" key="1">
    <source>
        <dbReference type="SAM" id="SignalP"/>
    </source>
</evidence>
<evidence type="ECO:0008006" key="4">
    <source>
        <dbReference type="Google" id="ProtNLM"/>
    </source>
</evidence>
<evidence type="ECO:0000313" key="3">
    <source>
        <dbReference type="Proteomes" id="UP000198814"/>
    </source>
</evidence>
<organism evidence="2 3">
    <name type="scientific">Nitrosomonas oligotropha</name>
    <dbReference type="NCBI Taxonomy" id="42354"/>
    <lineage>
        <taxon>Bacteria</taxon>
        <taxon>Pseudomonadati</taxon>
        <taxon>Pseudomonadota</taxon>
        <taxon>Betaproteobacteria</taxon>
        <taxon>Nitrosomonadales</taxon>
        <taxon>Nitrosomonadaceae</taxon>
        <taxon>Nitrosomonas</taxon>
    </lineage>
</organism>
<dbReference type="Pfam" id="PF09694">
    <property type="entry name" value="Gcw_chp"/>
    <property type="match status" value="1"/>
</dbReference>
<keyword evidence="3" id="KW-1185">Reference proteome</keyword>
<dbReference type="SUPFAM" id="SSF56935">
    <property type="entry name" value="Porins"/>
    <property type="match status" value="1"/>
</dbReference>
<keyword evidence="1" id="KW-0732">Signal</keyword>
<feature type="signal peptide" evidence="1">
    <location>
        <begin position="1"/>
        <end position="23"/>
    </location>
</feature>
<dbReference type="AlphaFoldDB" id="A0A1H8R1F8"/>
<proteinExistence type="predicted"/>
<dbReference type="Proteomes" id="UP000198814">
    <property type="component" value="Unassembled WGS sequence"/>
</dbReference>
<protein>
    <recommendedName>
        <fullName evidence="4">Outer membrane protein beta-barrel domain-containing protein</fullName>
    </recommendedName>
</protein>
<dbReference type="RefSeq" id="WP_090318701.1">
    <property type="nucleotide sequence ID" value="NZ_FNOE01000011.1"/>
</dbReference>
<gene>
    <name evidence="2" type="ORF">SAMN05216333_1139</name>
</gene>
<sequence>MKIKNHRLLGLLFILGYPISAYAQLSASVTGTTDYIWRGYSKSDGKPAAQLNIDYGFKSGLYLGTFASTVNFADQGFAARSDAEFKPYAGWAYQLSDDWRFNAEWTRYIFTGKIFGQNVDYNEFYLHTHFRDLLSANFSFSENGYQQNHMSFNYEITGRYPITSSIEMSGTFGYSQQKKVLHYDYLYWTSGVTWHFSPNIGVDVRYYSGLDLGAEKEHIAGWQFRPHVVDNRVLFSITVGF</sequence>
<dbReference type="InterPro" id="IPR010239">
    <property type="entry name" value="CHP02001"/>
</dbReference>
<name>A0A1H8R1F8_9PROT</name>